<dbReference type="EMBL" id="BAFK01000003">
    <property type="protein sequence ID" value="GAB57751.1"/>
    <property type="molecule type" value="Genomic_DNA"/>
</dbReference>
<name>I1DUM3_9GAMM</name>
<feature type="domain" description="Porin" evidence="2">
    <location>
        <begin position="9"/>
        <end position="359"/>
    </location>
</feature>
<sequence>MFKRTALTLAIAALLAAPAHADLTINGFASIKAGMTLDNDATLYGYDDDLDFKNESLFAVQVMSDLGEKLSVTAQLMGRGREDFNAEFEWAFLSYQLSDNLQLNAGRLRTPFYKYSDFKDVGYAYDWARVPEAVYNLDFDNIEGVSLYHTTTLGSLDSSLQLIAGSFDGDAVVTGLTVQAKIDQVLGAAWELSRDGISARLAYLRGDTSLSNPDIDALTGILTASGLGAVARAIDVNEESSTFLGLALTLDKNDWVAVAEITRTEVDDSLIAEQNGYYVSLGHRFDSLTPYVSYEKRDNDAKRDIIALLPQGVPAQLALGVTQAVERFEVKRDAWNLGLRYDFHPSAAFKAQLTRVNNDITDDDTSLVTLGVDLVF</sequence>
<dbReference type="Proteomes" id="UP000004374">
    <property type="component" value="Unassembled WGS sequence"/>
</dbReference>
<keyword evidence="1" id="KW-0732">Signal</keyword>
<feature type="chain" id="PRO_5003638596" description="Porin domain-containing protein" evidence="1">
    <location>
        <begin position="22"/>
        <end position="376"/>
    </location>
</feature>
<accession>I1DUM3</accession>
<evidence type="ECO:0000313" key="4">
    <source>
        <dbReference type="Proteomes" id="UP000004374"/>
    </source>
</evidence>
<comment type="caution">
    <text evidence="3">The sequence shown here is derived from an EMBL/GenBank/DDBJ whole genome shotgun (WGS) entry which is preliminary data.</text>
</comment>
<dbReference type="STRING" id="562729.RNAN_0720"/>
<dbReference type="InterPro" id="IPR023614">
    <property type="entry name" value="Porin_dom_sf"/>
</dbReference>
<evidence type="ECO:0000259" key="2">
    <source>
        <dbReference type="Pfam" id="PF13609"/>
    </source>
</evidence>
<organism evidence="3 4">
    <name type="scientific">Rheinheimera nanhaiensis E407-8</name>
    <dbReference type="NCBI Taxonomy" id="562729"/>
    <lineage>
        <taxon>Bacteria</taxon>
        <taxon>Pseudomonadati</taxon>
        <taxon>Pseudomonadota</taxon>
        <taxon>Gammaproteobacteria</taxon>
        <taxon>Chromatiales</taxon>
        <taxon>Chromatiaceae</taxon>
        <taxon>Rheinheimera</taxon>
    </lineage>
</organism>
<dbReference type="Gene3D" id="2.40.160.10">
    <property type="entry name" value="Porin"/>
    <property type="match status" value="1"/>
</dbReference>
<dbReference type="InterPro" id="IPR033900">
    <property type="entry name" value="Gram_neg_porin_domain"/>
</dbReference>
<dbReference type="AlphaFoldDB" id="I1DUM3"/>
<feature type="signal peptide" evidence="1">
    <location>
        <begin position="1"/>
        <end position="21"/>
    </location>
</feature>
<dbReference type="OrthoDB" id="197869at2"/>
<dbReference type="Pfam" id="PF13609">
    <property type="entry name" value="Porin_4"/>
    <property type="match status" value="1"/>
</dbReference>
<dbReference type="GO" id="GO:0015288">
    <property type="term" value="F:porin activity"/>
    <property type="evidence" value="ECO:0007669"/>
    <property type="project" value="InterPro"/>
</dbReference>
<gene>
    <name evidence="3" type="ORF">RNAN_0720</name>
</gene>
<reference evidence="3 4" key="1">
    <citation type="journal article" date="2012" name="J. Bacteriol.">
        <title>Genome Sequence of the Protease-Producing Bacterium Rheinheimera nanhaiensis E407-8T, Isolated from Deep-Sea Sediment of the South China Sea.</title>
        <authorList>
            <person name="Zhang X.-Y."/>
            <person name="Zhang Y.-J."/>
            <person name="Qin Q.-L."/>
            <person name="Xie B.-B."/>
            <person name="Chen X.-L."/>
            <person name="Zhou B.-C."/>
            <person name="Zhang Y.-Z."/>
        </authorList>
    </citation>
    <scope>NUCLEOTIDE SEQUENCE [LARGE SCALE GENOMIC DNA]</scope>
    <source>
        <strain evidence="3 4">E407-8</strain>
    </source>
</reference>
<dbReference type="RefSeq" id="WP_008218803.1">
    <property type="nucleotide sequence ID" value="NZ_BAFK01000003.1"/>
</dbReference>
<dbReference type="GO" id="GO:0016020">
    <property type="term" value="C:membrane"/>
    <property type="evidence" value="ECO:0007669"/>
    <property type="project" value="InterPro"/>
</dbReference>
<dbReference type="SUPFAM" id="SSF56935">
    <property type="entry name" value="Porins"/>
    <property type="match status" value="1"/>
</dbReference>
<protein>
    <recommendedName>
        <fullName evidence="2">Porin domain-containing protein</fullName>
    </recommendedName>
</protein>
<keyword evidence="4" id="KW-1185">Reference proteome</keyword>
<evidence type="ECO:0000256" key="1">
    <source>
        <dbReference type="SAM" id="SignalP"/>
    </source>
</evidence>
<proteinExistence type="predicted"/>
<evidence type="ECO:0000313" key="3">
    <source>
        <dbReference type="EMBL" id="GAB57751.1"/>
    </source>
</evidence>